<dbReference type="Proteomes" id="UP000192796">
    <property type="component" value="Unassembled WGS sequence"/>
</dbReference>
<gene>
    <name evidence="1" type="ORF">A3860_39345</name>
</gene>
<keyword evidence="2" id="KW-1185">Reference proteome</keyword>
<name>A0A1V9FKE7_9BACT</name>
<dbReference type="AlphaFoldDB" id="A0A1V9FKE7"/>
<accession>A0A1V9FKE7</accession>
<reference evidence="1 2" key="1">
    <citation type="submission" date="2016-03" db="EMBL/GenBank/DDBJ databases">
        <title>Niastella vici sp. nov., isolated from farmland soil.</title>
        <authorList>
            <person name="Chen L."/>
            <person name="Wang D."/>
            <person name="Yang S."/>
            <person name="Wang G."/>
        </authorList>
    </citation>
    <scope>NUCLEOTIDE SEQUENCE [LARGE SCALE GENOMIC DNA]</scope>
    <source>
        <strain evidence="1 2">DJ57</strain>
    </source>
</reference>
<proteinExistence type="predicted"/>
<organism evidence="1 2">
    <name type="scientific">Niastella vici</name>
    <dbReference type="NCBI Taxonomy" id="1703345"/>
    <lineage>
        <taxon>Bacteria</taxon>
        <taxon>Pseudomonadati</taxon>
        <taxon>Bacteroidota</taxon>
        <taxon>Chitinophagia</taxon>
        <taxon>Chitinophagales</taxon>
        <taxon>Chitinophagaceae</taxon>
        <taxon>Niastella</taxon>
    </lineage>
</organism>
<evidence type="ECO:0000313" key="2">
    <source>
        <dbReference type="Proteomes" id="UP000192796"/>
    </source>
</evidence>
<comment type="caution">
    <text evidence="1">The sequence shown here is derived from an EMBL/GenBank/DDBJ whole genome shotgun (WGS) entry which is preliminary data.</text>
</comment>
<sequence>MRGVKVGEGLLILRCRDFEISSDFLTLTNLKIPKTQNFLFPALYFHSNKFFIRTSKMNAVLALHTYGPNCRIYWQNSAVIKRKG</sequence>
<protein>
    <submittedName>
        <fullName evidence="1">Uncharacterized protein</fullName>
    </submittedName>
</protein>
<dbReference type="STRING" id="1703345.A3860_39345"/>
<dbReference type="EMBL" id="LVYD01000095">
    <property type="protein sequence ID" value="OQP58828.1"/>
    <property type="molecule type" value="Genomic_DNA"/>
</dbReference>
<evidence type="ECO:0000313" key="1">
    <source>
        <dbReference type="EMBL" id="OQP58828.1"/>
    </source>
</evidence>